<keyword evidence="6" id="KW-0862">Zinc</keyword>
<dbReference type="GO" id="GO:0016787">
    <property type="term" value="F:hydrolase activity"/>
    <property type="evidence" value="ECO:0007669"/>
    <property type="project" value="UniProtKB-KW"/>
</dbReference>
<keyword evidence="5" id="KW-0347">Helicase</keyword>
<dbReference type="SUPFAM" id="SSF57667">
    <property type="entry name" value="beta-beta-alpha zinc fingers"/>
    <property type="match status" value="1"/>
</dbReference>
<keyword evidence="11" id="KW-1185">Reference proteome</keyword>
<dbReference type="Pfam" id="PF02892">
    <property type="entry name" value="zf-BED"/>
    <property type="match status" value="1"/>
</dbReference>
<dbReference type="InterPro" id="IPR027417">
    <property type="entry name" value="P-loop_NTPase"/>
</dbReference>
<feature type="transmembrane region" description="Helical" evidence="9">
    <location>
        <begin position="231"/>
        <end position="256"/>
    </location>
</feature>
<proteinExistence type="predicted"/>
<dbReference type="PROSITE" id="PS50808">
    <property type="entry name" value="ZF_BED"/>
    <property type="match status" value="1"/>
</dbReference>
<feature type="transmembrane region" description="Helical" evidence="9">
    <location>
        <begin position="205"/>
        <end position="224"/>
    </location>
</feature>
<evidence type="ECO:0000256" key="6">
    <source>
        <dbReference type="ARBA" id="ARBA00022833"/>
    </source>
</evidence>
<evidence type="ECO:0000256" key="1">
    <source>
        <dbReference type="ARBA" id="ARBA00022723"/>
    </source>
</evidence>
<keyword evidence="2" id="KW-0547">Nucleotide-binding</keyword>
<evidence type="ECO:0000256" key="4">
    <source>
        <dbReference type="ARBA" id="ARBA00022801"/>
    </source>
</evidence>
<evidence type="ECO:0000256" key="8">
    <source>
        <dbReference type="PROSITE-ProRule" id="PRU00027"/>
    </source>
</evidence>
<dbReference type="Gene3D" id="3.40.50.300">
    <property type="entry name" value="P-loop containing nucleotide triphosphate hydrolases"/>
    <property type="match status" value="1"/>
</dbReference>
<dbReference type="SUPFAM" id="SSF52540">
    <property type="entry name" value="P-loop containing nucleoside triphosphate hydrolases"/>
    <property type="match status" value="1"/>
</dbReference>
<organism evidence="11 12">
    <name type="scientific">Heterorhabditis bacteriophora</name>
    <name type="common">Entomopathogenic nematode worm</name>
    <dbReference type="NCBI Taxonomy" id="37862"/>
    <lineage>
        <taxon>Eukaryota</taxon>
        <taxon>Metazoa</taxon>
        <taxon>Ecdysozoa</taxon>
        <taxon>Nematoda</taxon>
        <taxon>Chromadorea</taxon>
        <taxon>Rhabditida</taxon>
        <taxon>Rhabditina</taxon>
        <taxon>Rhabditomorpha</taxon>
        <taxon>Strongyloidea</taxon>
        <taxon>Heterorhabditidae</taxon>
        <taxon>Heterorhabditis</taxon>
    </lineage>
</organism>
<keyword evidence="9" id="KW-0472">Membrane</keyword>
<dbReference type="GO" id="GO:0043139">
    <property type="term" value="F:5'-3' DNA helicase activity"/>
    <property type="evidence" value="ECO:0007669"/>
    <property type="project" value="TreeGrafter"/>
</dbReference>
<evidence type="ECO:0000259" key="10">
    <source>
        <dbReference type="PROSITE" id="PS50808"/>
    </source>
</evidence>
<evidence type="ECO:0000256" key="2">
    <source>
        <dbReference type="ARBA" id="ARBA00022741"/>
    </source>
</evidence>
<reference evidence="12" key="1">
    <citation type="submission" date="2016-11" db="UniProtKB">
        <authorList>
            <consortium name="WormBaseParasite"/>
        </authorList>
    </citation>
    <scope>IDENTIFICATION</scope>
</reference>
<dbReference type="GO" id="GO:0008270">
    <property type="term" value="F:zinc ion binding"/>
    <property type="evidence" value="ECO:0007669"/>
    <property type="project" value="UniProtKB-KW"/>
</dbReference>
<keyword evidence="9" id="KW-0812">Transmembrane</keyword>
<keyword evidence="1" id="KW-0479">Metal-binding</keyword>
<evidence type="ECO:0000256" key="7">
    <source>
        <dbReference type="ARBA" id="ARBA00022840"/>
    </source>
</evidence>
<protein>
    <submittedName>
        <fullName evidence="12">BED-type domain-containing protein</fullName>
    </submittedName>
</protein>
<dbReference type="GO" id="GO:0005524">
    <property type="term" value="F:ATP binding"/>
    <property type="evidence" value="ECO:0007669"/>
    <property type="project" value="UniProtKB-KW"/>
</dbReference>
<keyword evidence="3 8" id="KW-0863">Zinc-finger</keyword>
<sequence length="303" mass="34347">MPSSVWTLFTKQYQNRKWIKSECTICHKSYKNVNSGTSLLISHLKNRHTEAWKIRSGDLMVIENHVDGSLKETNMPVKSSLPEQNRRIAGFAKERNIKLSTVDAVQGREKDVVILLLPEHFSVETADFLGDDQRMNVALTRSRHGQFILGHKASLKQLTISAVSLFINHIMRCPSETYIKPCRAQSRGGDRTDRSPDIPFCTPDVNFILSPITIIIGLFTSVEIKICKLKLLYFCIVIYCGRFSYAAVSFIIYFYTKTCYSLVSECNIIYTGLIGVQSFLLLRSHKLVDASRSYPRRAAAPLG</sequence>
<keyword evidence="4" id="KW-0378">Hydrolase</keyword>
<keyword evidence="7" id="KW-0067">ATP-binding</keyword>
<dbReference type="InterPro" id="IPR036236">
    <property type="entry name" value="Znf_C2H2_sf"/>
</dbReference>
<dbReference type="PANTHER" id="PTHR43788:SF8">
    <property type="entry name" value="DNA-BINDING PROTEIN SMUBP-2"/>
    <property type="match status" value="1"/>
</dbReference>
<name>A0A1I7W6N0_HETBA</name>
<feature type="transmembrane region" description="Helical" evidence="9">
    <location>
        <begin position="262"/>
        <end position="282"/>
    </location>
</feature>
<accession>A0A1I7W6N0</accession>
<dbReference type="Pfam" id="PF13087">
    <property type="entry name" value="AAA_12"/>
    <property type="match status" value="1"/>
</dbReference>
<dbReference type="AlphaFoldDB" id="A0A1I7W6N0"/>
<dbReference type="WBParaSite" id="Hba_00291">
    <property type="protein sequence ID" value="Hba_00291"/>
    <property type="gene ID" value="Hba_00291"/>
</dbReference>
<keyword evidence="9" id="KW-1133">Transmembrane helix</keyword>
<dbReference type="InterPro" id="IPR041679">
    <property type="entry name" value="DNA2/NAM7-like_C"/>
</dbReference>
<evidence type="ECO:0000256" key="5">
    <source>
        <dbReference type="ARBA" id="ARBA00022806"/>
    </source>
</evidence>
<dbReference type="GO" id="GO:0003677">
    <property type="term" value="F:DNA binding"/>
    <property type="evidence" value="ECO:0007669"/>
    <property type="project" value="InterPro"/>
</dbReference>
<evidence type="ECO:0000313" key="11">
    <source>
        <dbReference type="Proteomes" id="UP000095283"/>
    </source>
</evidence>
<dbReference type="InterPro" id="IPR050534">
    <property type="entry name" value="Coronavir_polyprotein_1ab"/>
</dbReference>
<evidence type="ECO:0000313" key="12">
    <source>
        <dbReference type="WBParaSite" id="Hba_00291"/>
    </source>
</evidence>
<dbReference type="PANTHER" id="PTHR43788">
    <property type="entry name" value="DNA2/NAM7 HELICASE FAMILY MEMBER"/>
    <property type="match status" value="1"/>
</dbReference>
<dbReference type="InterPro" id="IPR003656">
    <property type="entry name" value="Znf_BED"/>
</dbReference>
<evidence type="ECO:0000256" key="3">
    <source>
        <dbReference type="ARBA" id="ARBA00022771"/>
    </source>
</evidence>
<evidence type="ECO:0000256" key="9">
    <source>
        <dbReference type="SAM" id="Phobius"/>
    </source>
</evidence>
<dbReference type="Proteomes" id="UP000095283">
    <property type="component" value="Unplaced"/>
</dbReference>
<feature type="domain" description="BED-type" evidence="10">
    <location>
        <begin position="1"/>
        <end position="55"/>
    </location>
</feature>